<organism evidence="3 4">
    <name type="scientific">Agromyces protaetiae</name>
    <dbReference type="NCBI Taxonomy" id="2509455"/>
    <lineage>
        <taxon>Bacteria</taxon>
        <taxon>Bacillati</taxon>
        <taxon>Actinomycetota</taxon>
        <taxon>Actinomycetes</taxon>
        <taxon>Micrococcales</taxon>
        <taxon>Microbacteriaceae</taxon>
        <taxon>Agromyces</taxon>
    </lineage>
</organism>
<name>A0A4P6FJD1_9MICO</name>
<accession>A0A4P6FJD1</accession>
<feature type="signal peptide" evidence="2">
    <location>
        <begin position="1"/>
        <end position="25"/>
    </location>
</feature>
<keyword evidence="4" id="KW-1185">Reference proteome</keyword>
<dbReference type="AlphaFoldDB" id="A0A4P6FJD1"/>
<dbReference type="KEGG" id="agf:ET445_16570"/>
<keyword evidence="1" id="KW-0472">Membrane</keyword>
<reference evidence="3 4" key="1">
    <citation type="submission" date="2019-01" db="EMBL/GenBank/DDBJ databases">
        <title>Genome sequencing of strain FW100M-8.</title>
        <authorList>
            <person name="Heo J."/>
            <person name="Kim S.-J."/>
            <person name="Kim J.-S."/>
            <person name="Hong S.-B."/>
            <person name="Kwon S.-W."/>
        </authorList>
    </citation>
    <scope>NUCLEOTIDE SEQUENCE [LARGE SCALE GENOMIC DNA]</scope>
    <source>
        <strain evidence="3 4">FW100M-8</strain>
    </source>
</reference>
<protein>
    <recommendedName>
        <fullName evidence="5">Sortase</fullName>
    </recommendedName>
</protein>
<dbReference type="RefSeq" id="WP_129192253.1">
    <property type="nucleotide sequence ID" value="NZ_CP035491.1"/>
</dbReference>
<evidence type="ECO:0000313" key="3">
    <source>
        <dbReference type="EMBL" id="QAY74709.1"/>
    </source>
</evidence>
<feature type="chain" id="PRO_5020499390" description="Sortase" evidence="2">
    <location>
        <begin position="26"/>
        <end position="165"/>
    </location>
</feature>
<keyword evidence="1" id="KW-0812">Transmembrane</keyword>
<evidence type="ECO:0000256" key="2">
    <source>
        <dbReference type="SAM" id="SignalP"/>
    </source>
</evidence>
<evidence type="ECO:0008006" key="5">
    <source>
        <dbReference type="Google" id="ProtNLM"/>
    </source>
</evidence>
<dbReference type="Proteomes" id="UP000291259">
    <property type="component" value="Chromosome"/>
</dbReference>
<dbReference type="EMBL" id="CP035491">
    <property type="protein sequence ID" value="QAY74709.1"/>
    <property type="molecule type" value="Genomic_DNA"/>
</dbReference>
<keyword evidence="1" id="KW-1133">Transmembrane helix</keyword>
<evidence type="ECO:0000256" key="1">
    <source>
        <dbReference type="SAM" id="Phobius"/>
    </source>
</evidence>
<proteinExistence type="predicted"/>
<keyword evidence="2" id="KW-0732">Signal</keyword>
<evidence type="ECO:0000313" key="4">
    <source>
        <dbReference type="Proteomes" id="UP000291259"/>
    </source>
</evidence>
<dbReference type="OrthoDB" id="5006953at2"/>
<sequence>MFRRILAAAAIAVAAVIAVPVAANAVGYTAQGPTVTEAVGGSADLTFSGFPANTPSTATAPDAVTLSVLKASTFSRPTDANGSVTYTATASQPGTYTITVTAGGVVATGTLTVLPADSEAGGDDGLSATGYDAPVLAIWIAGGALLLGAAIVVVVTSVRRSRNRG</sequence>
<feature type="transmembrane region" description="Helical" evidence="1">
    <location>
        <begin position="136"/>
        <end position="158"/>
    </location>
</feature>
<gene>
    <name evidence="3" type="ORF">ET445_16570</name>
</gene>